<comment type="caution">
    <text evidence="3">The sequence shown here is derived from an EMBL/GenBank/DDBJ whole genome shotgun (WGS) entry which is preliminary data.</text>
</comment>
<feature type="transmembrane region" description="Helical" evidence="2">
    <location>
        <begin position="82"/>
        <end position="106"/>
    </location>
</feature>
<sequence>MRTVTGAGQGEEILMTEHPTDTPAHPAGGWRTVLTDGGQASRAQWAFVVGLTVAASMLPLLPRAALLLLAGVGAAVVRCPPWVGVLLVTIAVPVLLFAAVTGSIWYR</sequence>
<dbReference type="EMBL" id="BAABDC010000001">
    <property type="protein sequence ID" value="GAA3690904.1"/>
    <property type="molecule type" value="Genomic_DNA"/>
</dbReference>
<dbReference type="Proteomes" id="UP001501468">
    <property type="component" value="Unassembled WGS sequence"/>
</dbReference>
<evidence type="ECO:0000256" key="2">
    <source>
        <dbReference type="SAM" id="Phobius"/>
    </source>
</evidence>
<gene>
    <name evidence="3" type="ORF">GCM10022399_03310</name>
</gene>
<feature type="region of interest" description="Disordered" evidence="1">
    <location>
        <begin position="1"/>
        <end position="27"/>
    </location>
</feature>
<evidence type="ECO:0000256" key="1">
    <source>
        <dbReference type="SAM" id="MobiDB-lite"/>
    </source>
</evidence>
<evidence type="ECO:0000313" key="3">
    <source>
        <dbReference type="EMBL" id="GAA3690904.1"/>
    </source>
</evidence>
<name>A0ABP7CKS7_9MICO</name>
<evidence type="ECO:0000313" key="4">
    <source>
        <dbReference type="Proteomes" id="UP001501468"/>
    </source>
</evidence>
<organism evidence="3 4">
    <name type="scientific">Terrabacter ginsenosidimutans</name>
    <dbReference type="NCBI Taxonomy" id="490575"/>
    <lineage>
        <taxon>Bacteria</taxon>
        <taxon>Bacillati</taxon>
        <taxon>Actinomycetota</taxon>
        <taxon>Actinomycetes</taxon>
        <taxon>Micrococcales</taxon>
        <taxon>Intrasporangiaceae</taxon>
        <taxon>Terrabacter</taxon>
    </lineage>
</organism>
<keyword evidence="2" id="KW-0812">Transmembrane</keyword>
<protein>
    <submittedName>
        <fullName evidence="3">Uncharacterized protein</fullName>
    </submittedName>
</protein>
<keyword evidence="4" id="KW-1185">Reference proteome</keyword>
<proteinExistence type="predicted"/>
<keyword evidence="2" id="KW-0472">Membrane</keyword>
<reference evidence="4" key="1">
    <citation type="journal article" date="2019" name="Int. J. Syst. Evol. Microbiol.">
        <title>The Global Catalogue of Microorganisms (GCM) 10K type strain sequencing project: providing services to taxonomists for standard genome sequencing and annotation.</title>
        <authorList>
            <consortium name="The Broad Institute Genomics Platform"/>
            <consortium name="The Broad Institute Genome Sequencing Center for Infectious Disease"/>
            <person name="Wu L."/>
            <person name="Ma J."/>
        </authorList>
    </citation>
    <scope>NUCLEOTIDE SEQUENCE [LARGE SCALE GENOMIC DNA]</scope>
    <source>
        <strain evidence="4">JCM 17125</strain>
    </source>
</reference>
<keyword evidence="2" id="KW-1133">Transmembrane helix</keyword>
<feature type="transmembrane region" description="Helical" evidence="2">
    <location>
        <begin position="45"/>
        <end position="70"/>
    </location>
</feature>
<accession>A0ABP7CKS7</accession>